<dbReference type="InterPro" id="IPR011330">
    <property type="entry name" value="Glyco_hydro/deAcase_b/a-brl"/>
</dbReference>
<dbReference type="AlphaFoldDB" id="A0A9D4TQ89"/>
<dbReference type="Proteomes" id="UP001055712">
    <property type="component" value="Unassembled WGS sequence"/>
</dbReference>
<comment type="caution">
    <text evidence="2">The sequence shown here is derived from an EMBL/GenBank/DDBJ whole genome shotgun (WGS) entry which is preliminary data.</text>
</comment>
<dbReference type="Pfam" id="PF01522">
    <property type="entry name" value="Polysacc_deac_1"/>
    <property type="match status" value="1"/>
</dbReference>
<feature type="domain" description="NodB homology" evidence="1">
    <location>
        <begin position="71"/>
        <end position="146"/>
    </location>
</feature>
<dbReference type="InterPro" id="IPR052740">
    <property type="entry name" value="CE4"/>
</dbReference>
<evidence type="ECO:0000259" key="1">
    <source>
        <dbReference type="Pfam" id="PF01522"/>
    </source>
</evidence>
<sequence>MTAGTGAQARVLQQNTVPNFVLFSHDDRLQEETYGNAYTNILVASGARNPSGCRPPITWFINCCNNGPSSSCEWVQKAHETGHEIATHTMDHSKFTLNYTYDEWVEDITGQRDWTVNECGIPEELIKGFRAPYFQVNELLGDVLADIDWVEYDSSLRGETRKADGSIPLPAGPLSASNSSGVALFVPDCNEQATLTTCDGWAGLSFWEVPAYSLPGDNTSSRSDPENLPGFTIQQRFTADFERKKGTGIPVGINVHGPYLRDLTTQAQIRDFLTAAFATPNTWGVTFQQYIAWQKAGMPSDPSDLLADEPCDDS</sequence>
<evidence type="ECO:0000313" key="3">
    <source>
        <dbReference type="Proteomes" id="UP001055712"/>
    </source>
</evidence>
<dbReference type="PANTHER" id="PTHR45985">
    <property type="match status" value="1"/>
</dbReference>
<dbReference type="PANTHER" id="PTHR45985:SF3">
    <property type="entry name" value="CHITIN DEACETYLASE-LIKE 4"/>
    <property type="match status" value="1"/>
</dbReference>
<dbReference type="EMBL" id="SIDB01000006">
    <property type="protein sequence ID" value="KAI3431486.1"/>
    <property type="molecule type" value="Genomic_DNA"/>
</dbReference>
<dbReference type="OrthoDB" id="504708at2759"/>
<keyword evidence="3" id="KW-1185">Reference proteome</keyword>
<proteinExistence type="predicted"/>
<reference evidence="2" key="1">
    <citation type="journal article" date="2019" name="Plant J.">
        <title>Chlorella vulgaris genome assembly and annotation reveals the molecular basis for metabolic acclimation to high light conditions.</title>
        <authorList>
            <person name="Cecchin M."/>
            <person name="Marcolungo L."/>
            <person name="Rossato M."/>
            <person name="Girolomoni L."/>
            <person name="Cosentino E."/>
            <person name="Cuine S."/>
            <person name="Li-Beisson Y."/>
            <person name="Delledonne M."/>
            <person name="Ballottari M."/>
        </authorList>
    </citation>
    <scope>NUCLEOTIDE SEQUENCE</scope>
    <source>
        <strain evidence="2">211/11P</strain>
    </source>
</reference>
<dbReference type="InterPro" id="IPR002509">
    <property type="entry name" value="NODB_dom"/>
</dbReference>
<organism evidence="2 3">
    <name type="scientific">Chlorella vulgaris</name>
    <name type="common">Green alga</name>
    <dbReference type="NCBI Taxonomy" id="3077"/>
    <lineage>
        <taxon>Eukaryota</taxon>
        <taxon>Viridiplantae</taxon>
        <taxon>Chlorophyta</taxon>
        <taxon>core chlorophytes</taxon>
        <taxon>Trebouxiophyceae</taxon>
        <taxon>Chlorellales</taxon>
        <taxon>Chlorellaceae</taxon>
        <taxon>Chlorella clade</taxon>
        <taxon>Chlorella</taxon>
    </lineage>
</organism>
<evidence type="ECO:0000313" key="2">
    <source>
        <dbReference type="EMBL" id="KAI3431486.1"/>
    </source>
</evidence>
<name>A0A9D4TQ89_CHLVU</name>
<accession>A0A9D4TQ89</accession>
<dbReference type="GO" id="GO:0005975">
    <property type="term" value="P:carbohydrate metabolic process"/>
    <property type="evidence" value="ECO:0007669"/>
    <property type="project" value="InterPro"/>
</dbReference>
<protein>
    <recommendedName>
        <fullName evidence="1">NodB homology domain-containing protein</fullName>
    </recommendedName>
</protein>
<dbReference type="SUPFAM" id="SSF88713">
    <property type="entry name" value="Glycoside hydrolase/deacetylase"/>
    <property type="match status" value="1"/>
</dbReference>
<dbReference type="Gene3D" id="3.20.20.370">
    <property type="entry name" value="Glycoside hydrolase/deacetylase"/>
    <property type="match status" value="1"/>
</dbReference>
<dbReference type="GO" id="GO:0016810">
    <property type="term" value="F:hydrolase activity, acting on carbon-nitrogen (but not peptide) bonds"/>
    <property type="evidence" value="ECO:0007669"/>
    <property type="project" value="InterPro"/>
</dbReference>
<reference evidence="2" key="2">
    <citation type="submission" date="2020-11" db="EMBL/GenBank/DDBJ databases">
        <authorList>
            <person name="Cecchin M."/>
            <person name="Marcolungo L."/>
            <person name="Rossato M."/>
            <person name="Girolomoni L."/>
            <person name="Cosentino E."/>
            <person name="Cuine S."/>
            <person name="Li-Beisson Y."/>
            <person name="Delledonne M."/>
            <person name="Ballottari M."/>
        </authorList>
    </citation>
    <scope>NUCLEOTIDE SEQUENCE</scope>
    <source>
        <strain evidence="2">211/11P</strain>
        <tissue evidence="2">Whole cell</tissue>
    </source>
</reference>
<gene>
    <name evidence="2" type="ORF">D9Q98_004537</name>
</gene>